<dbReference type="EMBL" id="JAFCMP010000007">
    <property type="protein sequence ID" value="KAG5192333.1"/>
    <property type="molecule type" value="Genomic_DNA"/>
</dbReference>
<dbReference type="FunFam" id="2.60.300.12:FF:000006">
    <property type="entry name" value="Iron-sulfur cluster assembly 2 mitochondrial"/>
    <property type="match status" value="1"/>
</dbReference>
<comment type="similarity">
    <text evidence="3">Belongs to the HesB/IscA family.</text>
</comment>
<comment type="caution">
    <text evidence="9">The sequence shown here is derived from an EMBL/GenBank/DDBJ whole genome shotgun (WGS) entry which is preliminary data.</text>
</comment>
<evidence type="ECO:0000256" key="4">
    <source>
        <dbReference type="ARBA" id="ARBA00022485"/>
    </source>
</evidence>
<keyword evidence="4" id="KW-0411">Iron-sulfur</keyword>
<proteinExistence type="inferred from homology"/>
<dbReference type="Pfam" id="PF01521">
    <property type="entry name" value="Fe-S_biosyn"/>
    <property type="match status" value="1"/>
</dbReference>
<dbReference type="SUPFAM" id="SSF89360">
    <property type="entry name" value="HesB-like domain"/>
    <property type="match status" value="1"/>
</dbReference>
<dbReference type="InterPro" id="IPR000361">
    <property type="entry name" value="ATAP_core_dom"/>
</dbReference>
<dbReference type="NCBIfam" id="TIGR00049">
    <property type="entry name" value="iron-sulfur cluster assembly accessory protein"/>
    <property type="match status" value="1"/>
</dbReference>
<dbReference type="OrthoDB" id="1938621at2759"/>
<evidence type="ECO:0000256" key="6">
    <source>
        <dbReference type="ARBA" id="ARBA00023004"/>
    </source>
</evidence>
<comment type="pathway">
    <text evidence="2">Cofactor biosynthesis; iron-sulfur cluster biosynthesis.</text>
</comment>
<evidence type="ECO:0000313" key="9">
    <source>
        <dbReference type="EMBL" id="KAG5192333.1"/>
    </source>
</evidence>
<reference evidence="9" key="1">
    <citation type="submission" date="2021-02" db="EMBL/GenBank/DDBJ databases">
        <title>First Annotated Genome of the Yellow-green Alga Tribonema minus.</title>
        <authorList>
            <person name="Mahan K.M."/>
        </authorList>
    </citation>
    <scope>NUCLEOTIDE SEQUENCE</scope>
    <source>
        <strain evidence="9">UTEX B ZZ1240</strain>
    </source>
</reference>
<dbReference type="GO" id="GO:0016226">
    <property type="term" value="P:iron-sulfur cluster assembly"/>
    <property type="evidence" value="ECO:0007669"/>
    <property type="project" value="InterPro"/>
</dbReference>
<organism evidence="9 10">
    <name type="scientific">Tribonema minus</name>
    <dbReference type="NCBI Taxonomy" id="303371"/>
    <lineage>
        <taxon>Eukaryota</taxon>
        <taxon>Sar</taxon>
        <taxon>Stramenopiles</taxon>
        <taxon>Ochrophyta</taxon>
        <taxon>PX clade</taxon>
        <taxon>Xanthophyceae</taxon>
        <taxon>Tribonematales</taxon>
        <taxon>Tribonemataceae</taxon>
        <taxon>Tribonema</taxon>
    </lineage>
</organism>
<feature type="domain" description="Core" evidence="8">
    <location>
        <begin position="113"/>
        <end position="218"/>
    </location>
</feature>
<sequence length="233" mass="25128">MAYTAAARRLTTPAWRQPIFAGAVRRCYCHAGVVAAAGKGVRRERFISAQRYSSSIQSSGRRTSAVTPALSCTAFIDHSGHVRQNRCLSTQRQSESTSNSSIGPQSLDDAVIVTKSCAERINQLRKRRGGDAPLRLRLSVEGGGCSGFQYTFTMDDGTGDEEIDTPDIIFERDGAQVVIDEVSLGFVKGATVDFQQDMMRAAFSVLNNPNSENACGCGSSFAVKAFEANPARD</sequence>
<keyword evidence="5" id="KW-0479">Metal-binding</keyword>
<comment type="subcellular location">
    <subcellularLocation>
        <location evidence="1">Mitochondrion</location>
    </subcellularLocation>
</comment>
<dbReference type="GO" id="GO:0051537">
    <property type="term" value="F:2 iron, 2 sulfur cluster binding"/>
    <property type="evidence" value="ECO:0007669"/>
    <property type="project" value="TreeGrafter"/>
</dbReference>
<accession>A0A835ZPC5</accession>
<keyword evidence="4" id="KW-0004">4Fe-4S</keyword>
<dbReference type="GO" id="GO:0051539">
    <property type="term" value="F:4 iron, 4 sulfur cluster binding"/>
    <property type="evidence" value="ECO:0007669"/>
    <property type="project" value="UniProtKB-KW"/>
</dbReference>
<keyword evidence="10" id="KW-1185">Reference proteome</keyword>
<evidence type="ECO:0000256" key="1">
    <source>
        <dbReference type="ARBA" id="ARBA00004173"/>
    </source>
</evidence>
<gene>
    <name evidence="9" type="ORF">JKP88DRAFT_204350</name>
</gene>
<keyword evidence="6" id="KW-0408">Iron</keyword>
<dbReference type="Proteomes" id="UP000664859">
    <property type="component" value="Unassembled WGS sequence"/>
</dbReference>
<evidence type="ECO:0000256" key="2">
    <source>
        <dbReference type="ARBA" id="ARBA00005151"/>
    </source>
</evidence>
<dbReference type="InterPro" id="IPR016092">
    <property type="entry name" value="ATAP"/>
</dbReference>
<dbReference type="GO" id="GO:0120510">
    <property type="term" value="C:mitochondrial [4Fe-4S] assembly complex"/>
    <property type="evidence" value="ECO:0007669"/>
    <property type="project" value="UniProtKB-ARBA"/>
</dbReference>
<dbReference type="Gene3D" id="2.60.300.12">
    <property type="entry name" value="HesB-like domain"/>
    <property type="match status" value="1"/>
</dbReference>
<dbReference type="AlphaFoldDB" id="A0A835ZPC5"/>
<dbReference type="PANTHER" id="PTHR43011:SF1">
    <property type="entry name" value="IRON-SULFUR CLUSTER ASSEMBLY 2 HOMOLOG, MITOCHONDRIAL"/>
    <property type="match status" value="1"/>
</dbReference>
<evidence type="ECO:0000256" key="5">
    <source>
        <dbReference type="ARBA" id="ARBA00022723"/>
    </source>
</evidence>
<keyword evidence="7" id="KW-0496">Mitochondrion</keyword>
<evidence type="ECO:0000256" key="3">
    <source>
        <dbReference type="ARBA" id="ARBA00006718"/>
    </source>
</evidence>
<dbReference type="PANTHER" id="PTHR43011">
    <property type="entry name" value="IRON-SULFUR CLUSTER ASSEMBLY 2 HOMOLOG, MITOCHONDRIAL"/>
    <property type="match status" value="1"/>
</dbReference>
<dbReference type="InterPro" id="IPR035903">
    <property type="entry name" value="HesB-like_dom_sf"/>
</dbReference>
<dbReference type="GO" id="GO:0005506">
    <property type="term" value="F:iron ion binding"/>
    <property type="evidence" value="ECO:0007669"/>
    <property type="project" value="TreeGrafter"/>
</dbReference>
<evidence type="ECO:0000259" key="8">
    <source>
        <dbReference type="Pfam" id="PF01521"/>
    </source>
</evidence>
<name>A0A835ZPC5_9STRA</name>
<evidence type="ECO:0000313" key="10">
    <source>
        <dbReference type="Proteomes" id="UP000664859"/>
    </source>
</evidence>
<protein>
    <recommendedName>
        <fullName evidence="8">Core domain-containing protein</fullName>
    </recommendedName>
</protein>
<evidence type="ECO:0000256" key="7">
    <source>
        <dbReference type="ARBA" id="ARBA00023128"/>
    </source>
</evidence>